<keyword evidence="4" id="KW-0472">Membrane</keyword>
<reference evidence="5 6" key="1">
    <citation type="submission" date="2019-08" db="EMBL/GenBank/DDBJ databases">
        <authorList>
            <person name="Chang H.C."/>
            <person name="Mun S.Y."/>
        </authorList>
    </citation>
    <scope>NUCLEOTIDE SEQUENCE [LARGE SCALE GENOMIC DNA]</scope>
    <source>
        <strain evidence="5 6">SK</strain>
    </source>
</reference>
<dbReference type="EMBL" id="CP043431">
    <property type="protein sequence ID" value="QNT64786.1"/>
    <property type="molecule type" value="Genomic_DNA"/>
</dbReference>
<dbReference type="RefSeq" id="WP_006845130.1">
    <property type="nucleotide sequence ID" value="NZ_CP026847.1"/>
</dbReference>
<keyword evidence="2" id="KW-0812">Transmembrane</keyword>
<dbReference type="CDD" id="cd16914">
    <property type="entry name" value="EcfT"/>
    <property type="match status" value="1"/>
</dbReference>
<evidence type="ECO:0000313" key="6">
    <source>
        <dbReference type="Proteomes" id="UP000516446"/>
    </source>
</evidence>
<evidence type="ECO:0000313" key="5">
    <source>
        <dbReference type="EMBL" id="QNT64786.1"/>
    </source>
</evidence>
<dbReference type="AlphaFoldDB" id="A0A7H1MMV0"/>
<comment type="subcellular location">
    <subcellularLocation>
        <location evidence="1">Membrane</location>
        <topology evidence="1">Multi-pass membrane protein</topology>
    </subcellularLocation>
</comment>
<dbReference type="Proteomes" id="UP000516446">
    <property type="component" value="Chromosome"/>
</dbReference>
<proteinExistence type="predicted"/>
<evidence type="ECO:0000256" key="4">
    <source>
        <dbReference type="ARBA" id="ARBA00023136"/>
    </source>
</evidence>
<organism evidence="5 6">
    <name type="scientific">Weissella koreensis</name>
    <dbReference type="NCBI Taxonomy" id="165096"/>
    <lineage>
        <taxon>Bacteria</taxon>
        <taxon>Bacillati</taxon>
        <taxon>Bacillota</taxon>
        <taxon>Bacilli</taxon>
        <taxon>Lactobacillales</taxon>
        <taxon>Lactobacillaceae</taxon>
        <taxon>Weissella</taxon>
    </lineage>
</organism>
<evidence type="ECO:0000256" key="3">
    <source>
        <dbReference type="ARBA" id="ARBA00022989"/>
    </source>
</evidence>
<evidence type="ECO:0000256" key="1">
    <source>
        <dbReference type="ARBA" id="ARBA00004141"/>
    </source>
</evidence>
<keyword evidence="6" id="KW-1185">Reference proteome</keyword>
<dbReference type="Pfam" id="PF02361">
    <property type="entry name" value="CbiQ"/>
    <property type="match status" value="1"/>
</dbReference>
<keyword evidence="3" id="KW-1133">Transmembrane helix</keyword>
<gene>
    <name evidence="5" type="ORF">FY536_05730</name>
</gene>
<accession>A0A7H1MMV0</accession>
<sequence length="224" mass="25596">MAGHFKFEPALLLSTVLLASIEISFVRSIPGNVFLILIGLLYLFLNQINYRKISLLLLISIPLAFGTWTSFWLFGTGDNLINARIYTSRLYVYLILGGLVTLTSTPRELLINLHDRFKLSNTFVYGILAALNLLDQVKQQIKVIQYAAKLRGIKYHLWSPQLYFKTILSANYWADDLTNAMHSHGFSEGQSRTESQPTPWPIVQMIILVLILILFNIILWLYSS</sequence>
<evidence type="ECO:0000256" key="2">
    <source>
        <dbReference type="ARBA" id="ARBA00022692"/>
    </source>
</evidence>
<dbReference type="GO" id="GO:0005886">
    <property type="term" value="C:plasma membrane"/>
    <property type="evidence" value="ECO:0007669"/>
    <property type="project" value="UniProtKB-ARBA"/>
</dbReference>
<protein>
    <submittedName>
        <fullName evidence="5">ABC transporter permease</fullName>
    </submittedName>
</protein>
<name>A0A7H1MMV0_9LACO</name>
<dbReference type="InterPro" id="IPR003339">
    <property type="entry name" value="ABC/ECF_trnsptr_transmembrane"/>
</dbReference>